<sequence length="82" mass="9411">MSPNLPVVYEEAIFVDNRVEEPQNVAPPPRNNDFRIQFTTDTKFEDRASMEKWVRDLALSLGFVTVIVKSDNGDVQKKGYVH</sequence>
<accession>A0A392PS85</accession>
<comment type="caution">
    <text evidence="1">The sequence shown here is derived from an EMBL/GenBank/DDBJ whole genome shotgun (WGS) entry which is preliminary data.</text>
</comment>
<evidence type="ECO:0008006" key="3">
    <source>
        <dbReference type="Google" id="ProtNLM"/>
    </source>
</evidence>
<proteinExistence type="predicted"/>
<dbReference type="EMBL" id="LXQA010092091">
    <property type="protein sequence ID" value="MCI14359.1"/>
    <property type="molecule type" value="Genomic_DNA"/>
</dbReference>
<reference evidence="1 2" key="1">
    <citation type="journal article" date="2018" name="Front. Plant Sci.">
        <title>Red Clover (Trifolium pratense) and Zigzag Clover (T. medium) - A Picture of Genomic Similarities and Differences.</title>
        <authorList>
            <person name="Dluhosova J."/>
            <person name="Istvanek J."/>
            <person name="Nedelnik J."/>
            <person name="Repkova J."/>
        </authorList>
    </citation>
    <scope>NUCLEOTIDE SEQUENCE [LARGE SCALE GENOMIC DNA]</scope>
    <source>
        <strain evidence="2">cv. 10/8</strain>
        <tissue evidence="1">Leaf</tissue>
    </source>
</reference>
<evidence type="ECO:0000313" key="2">
    <source>
        <dbReference type="Proteomes" id="UP000265520"/>
    </source>
</evidence>
<organism evidence="1 2">
    <name type="scientific">Trifolium medium</name>
    <dbReference type="NCBI Taxonomy" id="97028"/>
    <lineage>
        <taxon>Eukaryota</taxon>
        <taxon>Viridiplantae</taxon>
        <taxon>Streptophyta</taxon>
        <taxon>Embryophyta</taxon>
        <taxon>Tracheophyta</taxon>
        <taxon>Spermatophyta</taxon>
        <taxon>Magnoliopsida</taxon>
        <taxon>eudicotyledons</taxon>
        <taxon>Gunneridae</taxon>
        <taxon>Pentapetalae</taxon>
        <taxon>rosids</taxon>
        <taxon>fabids</taxon>
        <taxon>Fabales</taxon>
        <taxon>Fabaceae</taxon>
        <taxon>Papilionoideae</taxon>
        <taxon>50 kb inversion clade</taxon>
        <taxon>NPAAA clade</taxon>
        <taxon>Hologalegina</taxon>
        <taxon>IRL clade</taxon>
        <taxon>Trifolieae</taxon>
        <taxon>Trifolium</taxon>
    </lineage>
</organism>
<keyword evidence="2" id="KW-1185">Reference proteome</keyword>
<name>A0A392PS85_9FABA</name>
<protein>
    <recommendedName>
        <fullName evidence="3">FAR1-related protein</fullName>
    </recommendedName>
</protein>
<dbReference type="Proteomes" id="UP000265520">
    <property type="component" value="Unassembled WGS sequence"/>
</dbReference>
<evidence type="ECO:0000313" key="1">
    <source>
        <dbReference type="EMBL" id="MCI14359.1"/>
    </source>
</evidence>
<feature type="non-terminal residue" evidence="1">
    <location>
        <position position="82"/>
    </location>
</feature>
<dbReference type="AlphaFoldDB" id="A0A392PS85"/>